<protein>
    <submittedName>
        <fullName evidence="3">Uncharacterized protein</fullName>
    </submittedName>
</protein>
<dbReference type="GO" id="GO:0004185">
    <property type="term" value="F:serine-type carboxypeptidase activity"/>
    <property type="evidence" value="ECO:0007669"/>
    <property type="project" value="InterPro"/>
</dbReference>
<dbReference type="InterPro" id="IPR029058">
    <property type="entry name" value="AB_hydrolase_fold"/>
</dbReference>
<dbReference type="SUPFAM" id="SSF53474">
    <property type="entry name" value="alpha/beta-Hydrolases"/>
    <property type="match status" value="1"/>
</dbReference>
<dbReference type="WBParaSite" id="ACRNAN_scaffold1953.g27736.t1">
    <property type="protein sequence ID" value="ACRNAN_scaffold1953.g27736.t1"/>
    <property type="gene ID" value="ACRNAN_scaffold1953.g27736"/>
</dbReference>
<reference evidence="3" key="1">
    <citation type="submission" date="2022-11" db="UniProtKB">
        <authorList>
            <consortium name="WormBaseParasite"/>
        </authorList>
    </citation>
    <scope>IDENTIFICATION</scope>
</reference>
<evidence type="ECO:0000256" key="1">
    <source>
        <dbReference type="ARBA" id="ARBA00009431"/>
    </source>
</evidence>
<proteinExistence type="inferred from homology"/>
<dbReference type="PRINTS" id="PR00724">
    <property type="entry name" value="CRBOXYPTASEC"/>
</dbReference>
<sequence>MPPETMILFKLYQMLRLMLTESQTNPESDPLLFWFNGGPGCSSSGGMFEEMGPFYINRDSSSLYENVFTWNKYSNLVSIDSPYGVGYSYNVDDPLNYTIGDDKIAELNLLAIKDFFWRVQPKYNTRKWFIIGNSYGGIYVPTVTRLILREMKNGTFPNENFQGILLGSGYMNVQNLTNSLVLWNYYHGLIGIQDWKDIKNACCSDVHDIEDCDFVSHMYYNLTNLYPQDGDQYSKWIEYKNVSWQDCNWDLYNAYNVTYRDTFDVFIDIFDLLKNLDNVIKNFRIIVYNGDVDTVCNFLGDMWHMENIAIKYDFTVTSSKSSNPNKKLAKISATMEISGPTSWIPSTLF</sequence>
<dbReference type="InterPro" id="IPR001563">
    <property type="entry name" value="Peptidase_S10"/>
</dbReference>
<dbReference type="PANTHER" id="PTHR11802">
    <property type="entry name" value="SERINE PROTEASE FAMILY S10 SERINE CARBOXYPEPTIDASE"/>
    <property type="match status" value="1"/>
</dbReference>
<accession>A0A914D5P4</accession>
<dbReference type="PANTHER" id="PTHR11802:SF70">
    <property type="entry name" value="SERINE CARBOXYPEPTIDASE CTSA-3.1"/>
    <property type="match status" value="1"/>
</dbReference>
<dbReference type="AlphaFoldDB" id="A0A914D5P4"/>
<dbReference type="GO" id="GO:0006508">
    <property type="term" value="P:proteolysis"/>
    <property type="evidence" value="ECO:0007669"/>
    <property type="project" value="InterPro"/>
</dbReference>
<dbReference type="Pfam" id="PF00450">
    <property type="entry name" value="Peptidase_S10"/>
    <property type="match status" value="2"/>
</dbReference>
<dbReference type="Proteomes" id="UP000887540">
    <property type="component" value="Unplaced"/>
</dbReference>
<evidence type="ECO:0000313" key="2">
    <source>
        <dbReference type="Proteomes" id="UP000887540"/>
    </source>
</evidence>
<dbReference type="Gene3D" id="3.40.50.1820">
    <property type="entry name" value="alpha/beta hydrolase"/>
    <property type="match status" value="1"/>
</dbReference>
<keyword evidence="2" id="KW-1185">Reference proteome</keyword>
<organism evidence="2 3">
    <name type="scientific">Acrobeloides nanus</name>
    <dbReference type="NCBI Taxonomy" id="290746"/>
    <lineage>
        <taxon>Eukaryota</taxon>
        <taxon>Metazoa</taxon>
        <taxon>Ecdysozoa</taxon>
        <taxon>Nematoda</taxon>
        <taxon>Chromadorea</taxon>
        <taxon>Rhabditida</taxon>
        <taxon>Tylenchina</taxon>
        <taxon>Cephalobomorpha</taxon>
        <taxon>Cephaloboidea</taxon>
        <taxon>Cephalobidae</taxon>
        <taxon>Acrobeloides</taxon>
    </lineage>
</organism>
<evidence type="ECO:0000313" key="3">
    <source>
        <dbReference type="WBParaSite" id="ACRNAN_scaffold1953.g27736.t1"/>
    </source>
</evidence>
<comment type="similarity">
    <text evidence="1">Belongs to the peptidase S10 family.</text>
</comment>
<name>A0A914D5P4_9BILA</name>